<evidence type="ECO:0000313" key="7">
    <source>
        <dbReference type="EMBL" id="UZP75376.1"/>
    </source>
</evidence>
<evidence type="ECO:0000256" key="3">
    <source>
        <dbReference type="ARBA" id="ARBA00012982"/>
    </source>
</evidence>
<dbReference type="EC" id="4.1.2.50" evidence="3"/>
<keyword evidence="8" id="KW-1185">Reference proteome</keyword>
<evidence type="ECO:0000256" key="6">
    <source>
        <dbReference type="ARBA" id="ARBA00048807"/>
    </source>
</evidence>
<comment type="similarity">
    <text evidence="2">Belongs to the PTPS family. QueD subfamily.</text>
</comment>
<evidence type="ECO:0000313" key="8">
    <source>
        <dbReference type="Proteomes" id="UP001317963"/>
    </source>
</evidence>
<dbReference type="InterPro" id="IPR007115">
    <property type="entry name" value="6-PTP_synth/QueD"/>
</dbReference>
<dbReference type="Gene3D" id="3.30.479.10">
    <property type="entry name" value="6-pyruvoyl tetrahydropterin synthase/QueD"/>
    <property type="match status" value="1"/>
</dbReference>
<evidence type="ECO:0000256" key="4">
    <source>
        <dbReference type="ARBA" id="ARBA00018141"/>
    </source>
</evidence>
<reference evidence="7 8" key="1">
    <citation type="submission" date="2019-02" db="EMBL/GenBank/DDBJ databases">
        <title>Halieaceae_genomes.</title>
        <authorList>
            <person name="Li S.-H."/>
        </authorList>
    </citation>
    <scope>NUCLEOTIDE SEQUENCE [LARGE SCALE GENOMIC DNA]</scope>
    <source>
        <strain evidence="7 8">JH123</strain>
    </source>
</reference>
<dbReference type="RefSeq" id="WP_279241863.1">
    <property type="nucleotide sequence ID" value="NZ_CP036501.1"/>
</dbReference>
<dbReference type="EMBL" id="CP036501">
    <property type="protein sequence ID" value="UZP75376.1"/>
    <property type="molecule type" value="Genomic_DNA"/>
</dbReference>
<dbReference type="InterPro" id="IPR038418">
    <property type="entry name" value="6-PTP_synth/QueD_sf"/>
</dbReference>
<gene>
    <name evidence="7" type="ORF">E0F26_11790</name>
</gene>
<comment type="pathway">
    <text evidence="1">Purine metabolism; 7-cyano-7-deazaguanine biosynthesis.</text>
</comment>
<dbReference type="Pfam" id="PF01242">
    <property type="entry name" value="PTPS"/>
    <property type="match status" value="1"/>
</dbReference>
<evidence type="ECO:0000256" key="1">
    <source>
        <dbReference type="ARBA" id="ARBA00005061"/>
    </source>
</evidence>
<dbReference type="Proteomes" id="UP001317963">
    <property type="component" value="Chromosome"/>
</dbReference>
<protein>
    <recommendedName>
        <fullName evidence="4">6-carboxy-5,6,7,8-tetrahydropterin synthase</fullName>
        <ecNumber evidence="3">4.1.2.50</ecNumber>
    </recommendedName>
    <alternativeName>
        <fullName evidence="5">Queuosine biosynthesis protein QueD</fullName>
    </alternativeName>
</protein>
<comment type="catalytic activity">
    <reaction evidence="6">
        <text>7,8-dihydroneopterin 3'-triphosphate + H2O = 6-carboxy-5,6,7,8-tetrahydropterin + triphosphate + acetaldehyde + 2 H(+)</text>
        <dbReference type="Rhea" id="RHEA:27966"/>
        <dbReference type="ChEBI" id="CHEBI:15343"/>
        <dbReference type="ChEBI" id="CHEBI:15377"/>
        <dbReference type="ChEBI" id="CHEBI:15378"/>
        <dbReference type="ChEBI" id="CHEBI:18036"/>
        <dbReference type="ChEBI" id="CHEBI:58462"/>
        <dbReference type="ChEBI" id="CHEBI:61032"/>
        <dbReference type="EC" id="4.1.2.50"/>
    </reaction>
</comment>
<organism evidence="7 8">
    <name type="scientific">Candidatus Paraluminiphilus aquimaris</name>
    <dbReference type="NCBI Taxonomy" id="2518994"/>
    <lineage>
        <taxon>Bacteria</taxon>
        <taxon>Pseudomonadati</taxon>
        <taxon>Pseudomonadota</taxon>
        <taxon>Gammaproteobacteria</taxon>
        <taxon>Cellvibrionales</taxon>
        <taxon>Halieaceae</taxon>
        <taxon>Candidatus Paraluminiphilus</taxon>
    </lineage>
</organism>
<name>A0ABY6QAW0_9GAMM</name>
<accession>A0ABY6QAW0</accession>
<evidence type="ECO:0000256" key="5">
    <source>
        <dbReference type="ARBA" id="ARBA00031449"/>
    </source>
</evidence>
<evidence type="ECO:0000256" key="2">
    <source>
        <dbReference type="ARBA" id="ARBA00008900"/>
    </source>
</evidence>
<dbReference type="SUPFAM" id="SSF55620">
    <property type="entry name" value="Tetrahydrobiopterin biosynthesis enzymes-like"/>
    <property type="match status" value="1"/>
</dbReference>
<proteinExistence type="inferred from homology"/>
<sequence length="160" mass="18089">MSRLVTLHIDKQAHKFSAAHYTIFSATERERLHGHNYFLTTRIVAAMGENGFSADYNVYKRRIKALCDRYDEYMLLPEFSPYQTIERVGDEIHAHFAGRVLKFLADETWVLPVTNVTVEELSQLLLSELIAAEADPDLVEVELTVSSGSGQAASAIWRAD</sequence>